<dbReference type="Pfam" id="PF23754">
    <property type="entry name" value="Beta-prop_IP5PC_F"/>
    <property type="match status" value="1"/>
</dbReference>
<proteinExistence type="predicted"/>
<dbReference type="eggNOG" id="KOG0565">
    <property type="taxonomic scope" value="Eukaryota"/>
</dbReference>
<keyword evidence="3" id="KW-1185">Reference proteome</keyword>
<dbReference type="Gene3D" id="2.130.10.10">
    <property type="entry name" value="YVTN repeat-like/Quinoprotein amine dehydrogenase"/>
    <property type="match status" value="1"/>
</dbReference>
<dbReference type="Gramene" id="ERN06999">
    <property type="protein sequence ID" value="ERN06999"/>
    <property type="gene ID" value="AMTR_s00141p00060960"/>
</dbReference>
<dbReference type="InterPro" id="IPR046985">
    <property type="entry name" value="IP5"/>
</dbReference>
<dbReference type="FunFam" id="2.130.10.10:FF:001216">
    <property type="entry name" value="Type II inositol polyphosphate 5-phosphatase 15"/>
    <property type="match status" value="1"/>
</dbReference>
<accession>W1PH18</accession>
<dbReference type="EMBL" id="KI393843">
    <property type="protein sequence ID" value="ERN06999.1"/>
    <property type="molecule type" value="Genomic_DNA"/>
</dbReference>
<dbReference type="Gene3D" id="3.60.10.10">
    <property type="entry name" value="Endonuclease/exonuclease/phosphatase"/>
    <property type="match status" value="1"/>
</dbReference>
<dbReference type="STRING" id="13333.W1PH18"/>
<dbReference type="HOGENOM" id="CLU_957617_0_0_1"/>
<feature type="domain" description="IP5PC-F beta-propeller" evidence="1">
    <location>
        <begin position="11"/>
        <end position="198"/>
    </location>
</feature>
<dbReference type="SUPFAM" id="SSF50998">
    <property type="entry name" value="Quinoprotein alcohol dehydrogenase-like"/>
    <property type="match status" value="1"/>
</dbReference>
<dbReference type="GO" id="GO:0046856">
    <property type="term" value="P:phosphatidylinositol dephosphorylation"/>
    <property type="evidence" value="ECO:0007669"/>
    <property type="project" value="InterPro"/>
</dbReference>
<dbReference type="InterPro" id="IPR011047">
    <property type="entry name" value="Quinoprotein_ADH-like_sf"/>
</dbReference>
<evidence type="ECO:0000259" key="1">
    <source>
        <dbReference type="Pfam" id="PF23754"/>
    </source>
</evidence>
<sequence length="291" mass="31416">MSSGCGKHAYFLDARTRDLLKVFGVDGQAEVRVDISSAQESTLEDEMKVKFVSVAKKEKTQGSLSFFQRSRNALMGAADAVRRVAVKGTFGDDSRRTEAIVASMDGMIWTGCANGALVQWDGNGNRLQEFHYHSSPVQCLCAFGMRLWIGYANGTIQVVDLEGKLLGGWVAHSCGVTKMVVGGGFVFTLASHGGIRAWNMTSPGPLDDILSTELALKELVYTKRETLKILVGTWNVGQERASHDSLIAWLGSSASDVGIVVVGLQEVEMGAGFLAMAAAKETVRSSVLFYY</sequence>
<dbReference type="InterPro" id="IPR015943">
    <property type="entry name" value="WD40/YVTN_repeat-like_dom_sf"/>
</dbReference>
<dbReference type="OMA" id="KESSYTR"/>
<dbReference type="Proteomes" id="UP000017836">
    <property type="component" value="Unassembled WGS sequence"/>
</dbReference>
<dbReference type="InterPro" id="IPR036691">
    <property type="entry name" value="Endo/exonu/phosph_ase_sf"/>
</dbReference>
<name>W1PH18_AMBTC</name>
<protein>
    <recommendedName>
        <fullName evidence="1">IP5PC-F beta-propeller domain-containing protein</fullName>
    </recommendedName>
</protein>
<evidence type="ECO:0000313" key="2">
    <source>
        <dbReference type="EMBL" id="ERN06999.1"/>
    </source>
</evidence>
<dbReference type="PANTHER" id="PTHR11200:SF300">
    <property type="entry name" value="TYPE II INOSITOL 1,4,5-TRISPHOSPHATE 5-PHOSPHATASE"/>
    <property type="match status" value="1"/>
</dbReference>
<dbReference type="AlphaFoldDB" id="W1PH18"/>
<evidence type="ECO:0000313" key="3">
    <source>
        <dbReference type="Proteomes" id="UP000017836"/>
    </source>
</evidence>
<organism evidence="2 3">
    <name type="scientific">Amborella trichopoda</name>
    <dbReference type="NCBI Taxonomy" id="13333"/>
    <lineage>
        <taxon>Eukaryota</taxon>
        <taxon>Viridiplantae</taxon>
        <taxon>Streptophyta</taxon>
        <taxon>Embryophyta</taxon>
        <taxon>Tracheophyta</taxon>
        <taxon>Spermatophyta</taxon>
        <taxon>Magnoliopsida</taxon>
        <taxon>Amborellales</taxon>
        <taxon>Amborellaceae</taxon>
        <taxon>Amborella</taxon>
    </lineage>
</organism>
<dbReference type="SUPFAM" id="SSF56219">
    <property type="entry name" value="DNase I-like"/>
    <property type="match status" value="1"/>
</dbReference>
<dbReference type="PANTHER" id="PTHR11200">
    <property type="entry name" value="INOSITOL 5-PHOSPHATASE"/>
    <property type="match status" value="1"/>
</dbReference>
<dbReference type="InterPro" id="IPR056454">
    <property type="entry name" value="Beta-prop_IP5PC_F"/>
</dbReference>
<gene>
    <name evidence="2" type="ORF">AMTR_s00141p00060960</name>
</gene>
<reference evidence="3" key="1">
    <citation type="journal article" date="2013" name="Science">
        <title>The Amborella genome and the evolution of flowering plants.</title>
        <authorList>
            <consortium name="Amborella Genome Project"/>
        </authorList>
    </citation>
    <scope>NUCLEOTIDE SEQUENCE [LARGE SCALE GENOMIC DNA]</scope>
</reference>